<keyword evidence="1" id="KW-0175">Coiled coil</keyword>
<gene>
    <name evidence="3" type="ORF">FWILDA_LOCUS19870</name>
</gene>
<feature type="region of interest" description="Disordered" evidence="2">
    <location>
        <begin position="94"/>
        <end position="118"/>
    </location>
</feature>
<evidence type="ECO:0000313" key="4">
    <source>
        <dbReference type="Proteomes" id="UP001153678"/>
    </source>
</evidence>
<feature type="coiled-coil region" evidence="1">
    <location>
        <begin position="2"/>
        <end position="79"/>
    </location>
</feature>
<dbReference type="EMBL" id="CAMKVN010026311">
    <property type="protein sequence ID" value="CAI2201045.1"/>
    <property type="molecule type" value="Genomic_DNA"/>
</dbReference>
<sequence>MDIEIKEEFKNAKEELEHATEELKTFRNKKQERLYELLLKMANEEERNDHQKKYWGIMIDELREEKARLNNRVKFFMDQMVYYRNKLTEFNNNAVKRKSETVSSEEDVDRRASDRIKK</sequence>
<evidence type="ECO:0000313" key="3">
    <source>
        <dbReference type="EMBL" id="CAI2201045.1"/>
    </source>
</evidence>
<feature type="compositionally biased region" description="Basic and acidic residues" evidence="2">
    <location>
        <begin position="108"/>
        <end position="118"/>
    </location>
</feature>
<proteinExistence type="predicted"/>
<organism evidence="3 4">
    <name type="scientific">Funneliformis geosporum</name>
    <dbReference type="NCBI Taxonomy" id="1117311"/>
    <lineage>
        <taxon>Eukaryota</taxon>
        <taxon>Fungi</taxon>
        <taxon>Fungi incertae sedis</taxon>
        <taxon>Mucoromycota</taxon>
        <taxon>Glomeromycotina</taxon>
        <taxon>Glomeromycetes</taxon>
        <taxon>Glomerales</taxon>
        <taxon>Glomeraceae</taxon>
        <taxon>Funneliformis</taxon>
    </lineage>
</organism>
<accession>A0A9W4TBK3</accession>
<evidence type="ECO:0000256" key="1">
    <source>
        <dbReference type="SAM" id="Coils"/>
    </source>
</evidence>
<comment type="caution">
    <text evidence="3">The sequence shown here is derived from an EMBL/GenBank/DDBJ whole genome shotgun (WGS) entry which is preliminary data.</text>
</comment>
<feature type="non-terminal residue" evidence="3">
    <location>
        <position position="1"/>
    </location>
</feature>
<protein>
    <submittedName>
        <fullName evidence="3">17092_t:CDS:1</fullName>
    </submittedName>
</protein>
<dbReference type="Proteomes" id="UP001153678">
    <property type="component" value="Unassembled WGS sequence"/>
</dbReference>
<name>A0A9W4TBK3_9GLOM</name>
<reference evidence="3" key="1">
    <citation type="submission" date="2022-08" db="EMBL/GenBank/DDBJ databases">
        <authorList>
            <person name="Kallberg Y."/>
            <person name="Tangrot J."/>
            <person name="Rosling A."/>
        </authorList>
    </citation>
    <scope>NUCLEOTIDE SEQUENCE</scope>
    <source>
        <strain evidence="3">Wild A</strain>
    </source>
</reference>
<keyword evidence="4" id="KW-1185">Reference proteome</keyword>
<evidence type="ECO:0000256" key="2">
    <source>
        <dbReference type="SAM" id="MobiDB-lite"/>
    </source>
</evidence>
<dbReference type="AlphaFoldDB" id="A0A9W4TBK3"/>